<gene>
    <name evidence="3" type="ORF">IW245_006691</name>
</gene>
<evidence type="ECO:0000256" key="2">
    <source>
        <dbReference type="SAM" id="SignalP"/>
    </source>
</evidence>
<keyword evidence="4" id="KW-1185">Reference proteome</keyword>
<feature type="chain" id="PRO_5038711424" description="DUF3592 domain-containing protein" evidence="2">
    <location>
        <begin position="20"/>
        <end position="180"/>
    </location>
</feature>
<dbReference type="RefSeq" id="WP_197007034.1">
    <property type="nucleotide sequence ID" value="NZ_BONS01000005.1"/>
</dbReference>
<name>A0A8J7GNN7_9ACTN</name>
<feature type="signal peptide" evidence="2">
    <location>
        <begin position="1"/>
        <end position="19"/>
    </location>
</feature>
<comment type="caution">
    <text evidence="3">The sequence shown here is derived from an EMBL/GenBank/DDBJ whole genome shotgun (WGS) entry which is preliminary data.</text>
</comment>
<keyword evidence="2" id="KW-0732">Signal</keyword>
<evidence type="ECO:0000313" key="3">
    <source>
        <dbReference type="EMBL" id="MBG6140497.1"/>
    </source>
</evidence>
<evidence type="ECO:0000313" key="4">
    <source>
        <dbReference type="Proteomes" id="UP000622552"/>
    </source>
</evidence>
<proteinExistence type="predicted"/>
<feature type="region of interest" description="Disordered" evidence="1">
    <location>
        <begin position="154"/>
        <end position="180"/>
    </location>
</feature>
<dbReference type="Proteomes" id="UP000622552">
    <property type="component" value="Unassembled WGS sequence"/>
</dbReference>
<evidence type="ECO:0008006" key="5">
    <source>
        <dbReference type="Google" id="ProtNLM"/>
    </source>
</evidence>
<sequence length="180" mass="19197">MRRAAVVWMVVAAALIAVAALAVPALDRRATRHAAERQLRELVPADWGVAVADGVDTLIGWRLDQPAATDTVLTARARANGWTAQPCGPPLSCWVKAGYRLTVESPCRPGLRACRLRVAISWSDPWIRDALAFPATVAVLLVAAGGRWARLRRRPPPASTSISSSGGAVRPAVIPSRSRA</sequence>
<organism evidence="3 4">
    <name type="scientific">Longispora fulva</name>
    <dbReference type="NCBI Taxonomy" id="619741"/>
    <lineage>
        <taxon>Bacteria</taxon>
        <taxon>Bacillati</taxon>
        <taxon>Actinomycetota</taxon>
        <taxon>Actinomycetes</taxon>
        <taxon>Micromonosporales</taxon>
        <taxon>Micromonosporaceae</taxon>
        <taxon>Longispora</taxon>
    </lineage>
</organism>
<protein>
    <recommendedName>
        <fullName evidence="5">DUF3592 domain-containing protein</fullName>
    </recommendedName>
</protein>
<dbReference type="AlphaFoldDB" id="A0A8J7GNN7"/>
<reference evidence="3" key="1">
    <citation type="submission" date="2020-11" db="EMBL/GenBank/DDBJ databases">
        <title>Sequencing the genomes of 1000 actinobacteria strains.</title>
        <authorList>
            <person name="Klenk H.-P."/>
        </authorList>
    </citation>
    <scope>NUCLEOTIDE SEQUENCE</scope>
    <source>
        <strain evidence="3">DSM 45356</strain>
    </source>
</reference>
<evidence type="ECO:0000256" key="1">
    <source>
        <dbReference type="SAM" id="MobiDB-lite"/>
    </source>
</evidence>
<accession>A0A8J7GNN7</accession>
<dbReference type="EMBL" id="JADOUF010000001">
    <property type="protein sequence ID" value="MBG6140497.1"/>
    <property type="molecule type" value="Genomic_DNA"/>
</dbReference>